<keyword evidence="3" id="KW-1185">Reference proteome</keyword>
<dbReference type="InterPro" id="IPR000719">
    <property type="entry name" value="Prot_kinase_dom"/>
</dbReference>
<dbReference type="GO" id="GO:0005634">
    <property type="term" value="C:nucleus"/>
    <property type="evidence" value="ECO:0007669"/>
    <property type="project" value="TreeGrafter"/>
</dbReference>
<reference evidence="2" key="1">
    <citation type="submission" date="2021-01" db="EMBL/GenBank/DDBJ databases">
        <authorList>
            <consortium name="Genoscope - CEA"/>
            <person name="William W."/>
        </authorList>
    </citation>
    <scope>NUCLEOTIDE SEQUENCE</scope>
</reference>
<accession>A0A8S1NSE7</accession>
<dbReference type="Pfam" id="PF00069">
    <property type="entry name" value="Pkinase"/>
    <property type="match status" value="1"/>
</dbReference>
<feature type="domain" description="Protein kinase" evidence="1">
    <location>
        <begin position="97"/>
        <end position="410"/>
    </location>
</feature>
<proteinExistence type="predicted"/>
<dbReference type="AlphaFoldDB" id="A0A8S1NSE7"/>
<dbReference type="PANTHER" id="PTHR44167:SF24">
    <property type="entry name" value="SERINE_THREONINE-PROTEIN KINASE CHK2"/>
    <property type="match status" value="1"/>
</dbReference>
<protein>
    <recommendedName>
        <fullName evidence="1">Protein kinase domain-containing protein</fullName>
    </recommendedName>
</protein>
<evidence type="ECO:0000313" key="2">
    <source>
        <dbReference type="EMBL" id="CAD8095508.1"/>
    </source>
</evidence>
<evidence type="ECO:0000313" key="3">
    <source>
        <dbReference type="Proteomes" id="UP000692954"/>
    </source>
</evidence>
<dbReference type="PROSITE" id="PS50011">
    <property type="entry name" value="PROTEIN_KINASE_DOM"/>
    <property type="match status" value="1"/>
</dbReference>
<dbReference type="OrthoDB" id="308387at2759"/>
<dbReference type="GO" id="GO:0005524">
    <property type="term" value="F:ATP binding"/>
    <property type="evidence" value="ECO:0007669"/>
    <property type="project" value="InterPro"/>
</dbReference>
<dbReference type="GO" id="GO:0004674">
    <property type="term" value="F:protein serine/threonine kinase activity"/>
    <property type="evidence" value="ECO:0007669"/>
    <property type="project" value="TreeGrafter"/>
</dbReference>
<dbReference type="GO" id="GO:0044773">
    <property type="term" value="P:mitotic DNA damage checkpoint signaling"/>
    <property type="evidence" value="ECO:0007669"/>
    <property type="project" value="TreeGrafter"/>
</dbReference>
<dbReference type="PANTHER" id="PTHR44167">
    <property type="entry name" value="OVARIAN-SPECIFIC SERINE/THREONINE-PROTEIN KINASE LOK-RELATED"/>
    <property type="match status" value="1"/>
</dbReference>
<comment type="caution">
    <text evidence="2">The sequence shown here is derived from an EMBL/GenBank/DDBJ whole genome shotgun (WGS) entry which is preliminary data.</text>
</comment>
<name>A0A8S1NSE7_9CILI</name>
<dbReference type="Proteomes" id="UP000692954">
    <property type="component" value="Unassembled WGS sequence"/>
</dbReference>
<sequence>MNHFKVIGLNEMIQKVGLLPVEIIYKLIYQLTLTLITIYQEQNFIENMTLNDLYVNEPQDNKILDIFIKSSLIKKGEKNNQEIILNQLKNILIRIGFQSIDVKSFQNFEAILKYILDNLKINLNDFSWRQKMLEIIYGLKITYCKEYNNNITWIFHAETPYYLDISSEKILVKWIHVNDQNKRFAEIINYKELKNIQQTFNSAQLYCYNLDIQNSTLMFLKKYSLTLKEYCTEFKDIIINIENKRRICCKLAIELQKLHDENKIHRDLKPENIMVIHKNSEITKENLNEINQLEWSIIDFESNIEKGQKDDFKGTPYYQPPENMNGKPFDESYDIWQLGMCFYFLMTQEDPNFIKKKTKEKYEKHLKKMLNKLTDSVLMHDIISDMAKYDSNLRPATREVINKLKSADFY</sequence>
<dbReference type="EMBL" id="CAJJDN010000064">
    <property type="protein sequence ID" value="CAD8095508.1"/>
    <property type="molecule type" value="Genomic_DNA"/>
</dbReference>
<gene>
    <name evidence="2" type="ORF">PSON_ATCC_30995.1.T0640227</name>
</gene>
<dbReference type="SMART" id="SM00220">
    <property type="entry name" value="S_TKc"/>
    <property type="match status" value="1"/>
</dbReference>
<dbReference type="GO" id="GO:0005737">
    <property type="term" value="C:cytoplasm"/>
    <property type="evidence" value="ECO:0007669"/>
    <property type="project" value="TreeGrafter"/>
</dbReference>
<organism evidence="2 3">
    <name type="scientific">Paramecium sonneborni</name>
    <dbReference type="NCBI Taxonomy" id="65129"/>
    <lineage>
        <taxon>Eukaryota</taxon>
        <taxon>Sar</taxon>
        <taxon>Alveolata</taxon>
        <taxon>Ciliophora</taxon>
        <taxon>Intramacronucleata</taxon>
        <taxon>Oligohymenophorea</taxon>
        <taxon>Peniculida</taxon>
        <taxon>Parameciidae</taxon>
        <taxon>Paramecium</taxon>
    </lineage>
</organism>
<evidence type="ECO:0000259" key="1">
    <source>
        <dbReference type="PROSITE" id="PS50011"/>
    </source>
</evidence>